<organism evidence="1 2">
    <name type="scientific">Thiohalorhabdus methylotrophus</name>
    <dbReference type="NCBI Taxonomy" id="3242694"/>
    <lineage>
        <taxon>Bacteria</taxon>
        <taxon>Pseudomonadati</taxon>
        <taxon>Pseudomonadota</taxon>
        <taxon>Gammaproteobacteria</taxon>
        <taxon>Thiohalorhabdales</taxon>
        <taxon>Thiohalorhabdaceae</taxon>
        <taxon>Thiohalorhabdus</taxon>
    </lineage>
</organism>
<proteinExistence type="predicted"/>
<dbReference type="EMBL" id="JBGUAW010000003">
    <property type="protein sequence ID" value="MFA9460174.1"/>
    <property type="molecule type" value="Genomic_DNA"/>
</dbReference>
<keyword evidence="2" id="KW-1185">Reference proteome</keyword>
<evidence type="ECO:0000313" key="2">
    <source>
        <dbReference type="Proteomes" id="UP001575181"/>
    </source>
</evidence>
<dbReference type="RefSeq" id="WP_373654961.1">
    <property type="nucleotide sequence ID" value="NZ_JBGUAW010000003.1"/>
</dbReference>
<protein>
    <recommendedName>
        <fullName evidence="3">Acyloxyacyl hydrolase</fullName>
    </recommendedName>
</protein>
<comment type="caution">
    <text evidence="1">The sequence shown here is derived from an EMBL/GenBank/DDBJ whole genome shotgun (WGS) entry which is preliminary data.</text>
</comment>
<evidence type="ECO:0008006" key="3">
    <source>
        <dbReference type="Google" id="ProtNLM"/>
    </source>
</evidence>
<name>A0ABV4TSQ0_9GAMM</name>
<evidence type="ECO:0000313" key="1">
    <source>
        <dbReference type="EMBL" id="MFA9460174.1"/>
    </source>
</evidence>
<accession>A0ABV4TSQ0</accession>
<gene>
    <name evidence="1" type="ORF">ACERLL_04980</name>
</gene>
<reference evidence="1 2" key="1">
    <citation type="submission" date="2024-08" db="EMBL/GenBank/DDBJ databases">
        <title>Whole-genome sequencing of halo(alkali)philic microorganisms from hypersaline lakes.</title>
        <authorList>
            <person name="Sorokin D.Y."/>
            <person name="Merkel A.Y."/>
            <person name="Messina E."/>
            <person name="Yakimov M."/>
        </authorList>
    </citation>
    <scope>NUCLEOTIDE SEQUENCE [LARGE SCALE GENOMIC DNA]</scope>
    <source>
        <strain evidence="1 2">Cl-TMA</strain>
    </source>
</reference>
<dbReference type="Proteomes" id="UP001575181">
    <property type="component" value="Unassembled WGS sequence"/>
</dbReference>
<sequence>MRGRRGPIHAMLMLAAWGLCGGGSAAGAELNGLSLFAGRLTDNGWESFFISPRQTSFLNSHILAVVPSWTLLDREPRWLLEGEAQVVRHFGGQSHWEFNGALVFRWRSFPWRSRARTTAAFGIGPSWASRTPRLEARFNRHGSERFLTYWFMEITHSPAAWGPWAATLRLHHRSDAFGLVAEDGGSNIPALGVRRRF</sequence>